<dbReference type="PANTHER" id="PTHR30329">
    <property type="entry name" value="STATOR ELEMENT OF FLAGELLAR MOTOR COMPLEX"/>
    <property type="match status" value="1"/>
</dbReference>
<evidence type="ECO:0000256" key="7">
    <source>
        <dbReference type="PROSITE-ProRule" id="PRU00473"/>
    </source>
</evidence>
<keyword evidence="3" id="KW-1003">Cell membrane</keyword>
<keyword evidence="4 8" id="KW-0812">Transmembrane</keyword>
<dbReference type="InterPro" id="IPR006665">
    <property type="entry name" value="OmpA-like"/>
</dbReference>
<keyword evidence="6 7" id="KW-0472">Membrane</keyword>
<keyword evidence="10" id="KW-0282">Flagellum</keyword>
<evidence type="ECO:0000259" key="9">
    <source>
        <dbReference type="PROSITE" id="PS51123"/>
    </source>
</evidence>
<dbReference type="Pfam" id="PF13677">
    <property type="entry name" value="MotB_plug"/>
    <property type="match status" value="1"/>
</dbReference>
<dbReference type="NCBIfam" id="NF005195">
    <property type="entry name" value="PRK06667.1"/>
    <property type="match status" value="1"/>
</dbReference>
<sequence length="242" mass="26858">MAERKKKQKCPEGVPEYMLTYGDMVTLLLTFFVMMFTTATVDGYKLQLILAAFQGLGNFDGGNTLAEGRLAELGNNIESLPSLQAGRSLAQARRLAVSLFEPEVKANKVRITEDERGLVISLASDAFFDTASAQVKIEQTRDVLIKLAQLLNSPGVGNRLFRIEGHTDDEPTDPNGPWPTNWHLGMARALNTMLYLTEFGAPEPRFQVMTFGEFRPLVSNQTPEGMAYNRRVDVIILTEGNL</sequence>
<dbReference type="AlphaFoldDB" id="A0A098R449"/>
<dbReference type="InterPro" id="IPR036737">
    <property type="entry name" value="OmpA-like_sf"/>
</dbReference>
<evidence type="ECO:0000256" key="6">
    <source>
        <dbReference type="ARBA" id="ARBA00023136"/>
    </source>
</evidence>
<comment type="subcellular location">
    <subcellularLocation>
        <location evidence="1">Cell membrane</location>
        <topology evidence="1">Single-pass membrane protein</topology>
    </subcellularLocation>
</comment>
<evidence type="ECO:0000256" key="1">
    <source>
        <dbReference type="ARBA" id="ARBA00004162"/>
    </source>
</evidence>
<name>A0A098R449_9SPIO</name>
<dbReference type="InterPro" id="IPR050330">
    <property type="entry name" value="Bact_OuterMem_StrucFunc"/>
</dbReference>
<dbReference type="PANTHER" id="PTHR30329:SF21">
    <property type="entry name" value="LIPOPROTEIN YIAD-RELATED"/>
    <property type="match status" value="1"/>
</dbReference>
<feature type="domain" description="OmpA-like" evidence="9">
    <location>
        <begin position="115"/>
        <end position="240"/>
    </location>
</feature>
<dbReference type="RefSeq" id="WP_037545356.1">
    <property type="nucleotide sequence ID" value="NZ_JNUP01000023.1"/>
</dbReference>
<evidence type="ECO:0000256" key="8">
    <source>
        <dbReference type="SAM" id="Phobius"/>
    </source>
</evidence>
<dbReference type="InterPro" id="IPR025713">
    <property type="entry name" value="MotB-like_N_dom"/>
</dbReference>
<comment type="caution">
    <text evidence="10">The sequence shown here is derived from an EMBL/GenBank/DDBJ whole genome shotgun (WGS) entry which is preliminary data.</text>
</comment>
<reference evidence="10 11" key="1">
    <citation type="submission" date="2014-05" db="EMBL/GenBank/DDBJ databases">
        <title>De novo Genome Sequence of Spirocheata sp.</title>
        <authorList>
            <person name="Shivani Y."/>
            <person name="Subhash Y."/>
            <person name="Tushar L."/>
            <person name="Sasikala C."/>
            <person name="Ramana C.V."/>
        </authorList>
    </citation>
    <scope>NUCLEOTIDE SEQUENCE [LARGE SCALE GENOMIC DNA]</scope>
    <source>
        <strain evidence="10 11">JC230</strain>
    </source>
</reference>
<evidence type="ECO:0000313" key="10">
    <source>
        <dbReference type="EMBL" id="KGE73532.1"/>
    </source>
</evidence>
<dbReference type="Pfam" id="PF00691">
    <property type="entry name" value="OmpA"/>
    <property type="match status" value="1"/>
</dbReference>
<accession>A0A098R449</accession>
<evidence type="ECO:0000256" key="2">
    <source>
        <dbReference type="ARBA" id="ARBA00008914"/>
    </source>
</evidence>
<evidence type="ECO:0000256" key="3">
    <source>
        <dbReference type="ARBA" id="ARBA00022475"/>
    </source>
</evidence>
<dbReference type="Proteomes" id="UP000029692">
    <property type="component" value="Unassembled WGS sequence"/>
</dbReference>
<dbReference type="EMBL" id="JNUP01000023">
    <property type="protein sequence ID" value="KGE73532.1"/>
    <property type="molecule type" value="Genomic_DNA"/>
</dbReference>
<keyword evidence="11" id="KW-1185">Reference proteome</keyword>
<keyword evidence="10" id="KW-0969">Cilium</keyword>
<dbReference type="CDD" id="cd07185">
    <property type="entry name" value="OmpA_C-like"/>
    <property type="match status" value="1"/>
</dbReference>
<dbReference type="Gene3D" id="3.30.1330.60">
    <property type="entry name" value="OmpA-like domain"/>
    <property type="match status" value="1"/>
</dbReference>
<proteinExistence type="inferred from homology"/>
<evidence type="ECO:0000256" key="5">
    <source>
        <dbReference type="ARBA" id="ARBA00022989"/>
    </source>
</evidence>
<evidence type="ECO:0000256" key="4">
    <source>
        <dbReference type="ARBA" id="ARBA00022692"/>
    </source>
</evidence>
<keyword evidence="5 8" id="KW-1133">Transmembrane helix</keyword>
<organism evidence="10 11">
    <name type="scientific">Spirochaeta lutea</name>
    <dbReference type="NCBI Taxonomy" id="1480694"/>
    <lineage>
        <taxon>Bacteria</taxon>
        <taxon>Pseudomonadati</taxon>
        <taxon>Spirochaetota</taxon>
        <taxon>Spirochaetia</taxon>
        <taxon>Spirochaetales</taxon>
        <taxon>Spirochaetaceae</taxon>
        <taxon>Spirochaeta</taxon>
    </lineage>
</organism>
<dbReference type="GO" id="GO:0005886">
    <property type="term" value="C:plasma membrane"/>
    <property type="evidence" value="ECO:0007669"/>
    <property type="project" value="UniProtKB-SubCell"/>
</dbReference>
<comment type="similarity">
    <text evidence="2">Belongs to the MotB family.</text>
</comment>
<feature type="transmembrane region" description="Helical" evidence="8">
    <location>
        <begin position="21"/>
        <end position="41"/>
    </location>
</feature>
<evidence type="ECO:0000313" key="11">
    <source>
        <dbReference type="Proteomes" id="UP000029692"/>
    </source>
</evidence>
<keyword evidence="10" id="KW-0966">Cell projection</keyword>
<dbReference type="SUPFAM" id="SSF103088">
    <property type="entry name" value="OmpA-like"/>
    <property type="match status" value="1"/>
</dbReference>
<dbReference type="STRING" id="1480694.DC28_02380"/>
<gene>
    <name evidence="10" type="primary">motB</name>
    <name evidence="10" type="ORF">DC28_02380</name>
</gene>
<protein>
    <submittedName>
        <fullName evidence="10">Flagellar motor protein MotB</fullName>
    </submittedName>
</protein>
<dbReference type="eggNOG" id="COG1360">
    <property type="taxonomic scope" value="Bacteria"/>
</dbReference>
<dbReference type="PROSITE" id="PS51123">
    <property type="entry name" value="OMPA_2"/>
    <property type="match status" value="1"/>
</dbReference>
<dbReference type="OrthoDB" id="9815217at2"/>